<sequence>MAREEDIGLHCLPPTFDICARLHLHTTDKLAPPTFASGRGQRLIIFAYSSGGSLLMAAIIFLAFPLYGSFESSGNTMMIPAHSLFPGAMRH</sequence>
<accession>A0AAV6ZL77</accession>
<keyword evidence="1" id="KW-1133">Transmembrane helix</keyword>
<keyword evidence="1" id="KW-0472">Membrane</keyword>
<comment type="caution">
    <text evidence="2">The sequence shown here is derived from an EMBL/GenBank/DDBJ whole genome shotgun (WGS) entry which is preliminary data.</text>
</comment>
<keyword evidence="1" id="KW-0812">Transmembrane</keyword>
<reference evidence="2" key="1">
    <citation type="thesis" date="2020" institute="ProQuest LLC" country="789 East Eisenhower Parkway, Ann Arbor, MI, USA">
        <title>Comparative Genomics and Chromosome Evolution.</title>
        <authorList>
            <person name="Mudd A.B."/>
        </authorList>
    </citation>
    <scope>NUCLEOTIDE SEQUENCE</scope>
    <source>
        <strain evidence="2">237g6f4</strain>
        <tissue evidence="2">Blood</tissue>
    </source>
</reference>
<evidence type="ECO:0000313" key="3">
    <source>
        <dbReference type="Proteomes" id="UP000824782"/>
    </source>
</evidence>
<dbReference type="EMBL" id="WNYA01000091">
    <property type="protein sequence ID" value="KAG8550084.1"/>
    <property type="molecule type" value="Genomic_DNA"/>
</dbReference>
<dbReference type="Proteomes" id="UP000824782">
    <property type="component" value="Unassembled WGS sequence"/>
</dbReference>
<feature type="transmembrane region" description="Helical" evidence="1">
    <location>
        <begin position="43"/>
        <end position="67"/>
    </location>
</feature>
<keyword evidence="3" id="KW-1185">Reference proteome</keyword>
<proteinExistence type="predicted"/>
<protein>
    <submittedName>
        <fullName evidence="2">Uncharacterized protein</fullName>
    </submittedName>
</protein>
<evidence type="ECO:0000256" key="1">
    <source>
        <dbReference type="SAM" id="Phobius"/>
    </source>
</evidence>
<organism evidence="2 3">
    <name type="scientific">Engystomops pustulosus</name>
    <name type="common">Tungara frog</name>
    <name type="synonym">Physalaemus pustulosus</name>
    <dbReference type="NCBI Taxonomy" id="76066"/>
    <lineage>
        <taxon>Eukaryota</taxon>
        <taxon>Metazoa</taxon>
        <taxon>Chordata</taxon>
        <taxon>Craniata</taxon>
        <taxon>Vertebrata</taxon>
        <taxon>Euteleostomi</taxon>
        <taxon>Amphibia</taxon>
        <taxon>Batrachia</taxon>
        <taxon>Anura</taxon>
        <taxon>Neobatrachia</taxon>
        <taxon>Hyloidea</taxon>
        <taxon>Leptodactylidae</taxon>
        <taxon>Leiuperinae</taxon>
        <taxon>Engystomops</taxon>
    </lineage>
</organism>
<name>A0AAV6ZL77_ENGPU</name>
<gene>
    <name evidence="2" type="ORF">GDO81_028962</name>
</gene>
<evidence type="ECO:0000313" key="2">
    <source>
        <dbReference type="EMBL" id="KAG8550084.1"/>
    </source>
</evidence>
<dbReference type="AlphaFoldDB" id="A0AAV6ZL77"/>